<evidence type="ECO:0000256" key="3">
    <source>
        <dbReference type="ARBA" id="ARBA00022490"/>
    </source>
</evidence>
<keyword evidence="6" id="KW-0969">Cilium</keyword>
<name>A0A8J8KBM6_9BACI</name>
<comment type="subcellular location">
    <subcellularLocation>
        <location evidence="1">Cytoplasm</location>
        <location evidence="1">Cytosol</location>
    </subcellularLocation>
</comment>
<dbReference type="CDD" id="cd16098">
    <property type="entry name" value="FliS"/>
    <property type="match status" value="1"/>
</dbReference>
<dbReference type="Gene3D" id="1.20.120.340">
    <property type="entry name" value="Flagellar protein FliS"/>
    <property type="match status" value="1"/>
</dbReference>
<accession>A0A8J8KBM6</accession>
<reference evidence="6" key="1">
    <citation type="submission" date="2020-06" db="EMBL/GenBank/DDBJ databases">
        <title>A novel thermopfilic bacterium from Erzurum, Turkey.</title>
        <authorList>
            <person name="Adiguzel A."/>
            <person name="Ay H."/>
            <person name="Baltaci M.O."/>
        </authorList>
    </citation>
    <scope>NUCLEOTIDE SEQUENCE</scope>
    <source>
        <strain evidence="6">P2</strain>
    </source>
</reference>
<protein>
    <submittedName>
        <fullName evidence="6">Flagellar export chaperone FliS</fullName>
    </submittedName>
</protein>
<evidence type="ECO:0000313" key="7">
    <source>
        <dbReference type="Proteomes" id="UP000625804"/>
    </source>
</evidence>
<keyword evidence="7" id="KW-1185">Reference proteome</keyword>
<evidence type="ECO:0000256" key="4">
    <source>
        <dbReference type="ARBA" id="ARBA00022795"/>
    </source>
</evidence>
<dbReference type="AlphaFoldDB" id="A0A8J8KBM6"/>
<dbReference type="PANTHER" id="PTHR34773:SF1">
    <property type="entry name" value="FLAGELLAR SECRETION CHAPERONE FLIS"/>
    <property type="match status" value="1"/>
</dbReference>
<evidence type="ECO:0000313" key="6">
    <source>
        <dbReference type="EMBL" id="NSL51772.1"/>
    </source>
</evidence>
<dbReference type="GO" id="GO:0044780">
    <property type="term" value="P:bacterial-type flagellum assembly"/>
    <property type="evidence" value="ECO:0007669"/>
    <property type="project" value="InterPro"/>
</dbReference>
<comment type="similarity">
    <text evidence="2">Belongs to the FliS family.</text>
</comment>
<dbReference type="PANTHER" id="PTHR34773">
    <property type="entry name" value="FLAGELLAR SECRETION CHAPERONE FLIS"/>
    <property type="match status" value="1"/>
</dbReference>
<dbReference type="InterPro" id="IPR036584">
    <property type="entry name" value="FliS_sf"/>
</dbReference>
<evidence type="ECO:0000256" key="2">
    <source>
        <dbReference type="ARBA" id="ARBA00008787"/>
    </source>
</evidence>
<dbReference type="GO" id="GO:0071973">
    <property type="term" value="P:bacterial-type flagellum-dependent cell motility"/>
    <property type="evidence" value="ECO:0007669"/>
    <property type="project" value="TreeGrafter"/>
</dbReference>
<proteinExistence type="inferred from homology"/>
<organism evidence="6 7">
    <name type="scientific">Calidifontibacillus erzurumensis</name>
    <dbReference type="NCBI Taxonomy" id="2741433"/>
    <lineage>
        <taxon>Bacteria</taxon>
        <taxon>Bacillati</taxon>
        <taxon>Bacillota</taxon>
        <taxon>Bacilli</taxon>
        <taxon>Bacillales</taxon>
        <taxon>Bacillaceae</taxon>
        <taxon>Calidifontibacillus/Schinkia group</taxon>
        <taxon>Calidifontibacillus</taxon>
    </lineage>
</organism>
<dbReference type="NCBIfam" id="TIGR00208">
    <property type="entry name" value="fliS"/>
    <property type="match status" value="1"/>
</dbReference>
<sequence length="142" mass="15944">MAGLLTEEALFKKSPQEITALLYEACITNLEEAIEDIKNKDFVIANKKLQKANDILYRLGAGLNYEAGIIADQLDALYNYMADKIIEANYKKDIKLIEDVLKVMEPISQAWNDALKKKSVPSTSGVRNKAMAYEKSVLIDDK</sequence>
<dbReference type="GO" id="GO:0005829">
    <property type="term" value="C:cytosol"/>
    <property type="evidence" value="ECO:0007669"/>
    <property type="project" value="UniProtKB-SubCell"/>
</dbReference>
<keyword evidence="6" id="KW-0966">Cell projection</keyword>
<dbReference type="Pfam" id="PF02561">
    <property type="entry name" value="FliS"/>
    <property type="match status" value="1"/>
</dbReference>
<gene>
    <name evidence="6" type="primary">fliS</name>
    <name evidence="6" type="ORF">HR057_08320</name>
</gene>
<dbReference type="EMBL" id="JABTTE010000009">
    <property type="protein sequence ID" value="NSL51772.1"/>
    <property type="molecule type" value="Genomic_DNA"/>
</dbReference>
<evidence type="ECO:0000256" key="5">
    <source>
        <dbReference type="ARBA" id="ARBA00023186"/>
    </source>
</evidence>
<dbReference type="InterPro" id="IPR003713">
    <property type="entry name" value="FliS"/>
</dbReference>
<keyword evidence="6" id="KW-0282">Flagellum</keyword>
<comment type="caution">
    <text evidence="6">The sequence shown here is derived from an EMBL/GenBank/DDBJ whole genome shotgun (WGS) entry which is preliminary data.</text>
</comment>
<keyword evidence="5" id="KW-0143">Chaperone</keyword>
<keyword evidence="4" id="KW-1005">Bacterial flagellum biogenesis</keyword>
<dbReference type="SUPFAM" id="SSF101116">
    <property type="entry name" value="Flagellar export chaperone FliS"/>
    <property type="match status" value="1"/>
</dbReference>
<dbReference type="Proteomes" id="UP000625804">
    <property type="component" value="Unassembled WGS sequence"/>
</dbReference>
<dbReference type="RefSeq" id="WP_173730978.1">
    <property type="nucleotide sequence ID" value="NZ_JABTTE010000009.1"/>
</dbReference>
<evidence type="ECO:0000256" key="1">
    <source>
        <dbReference type="ARBA" id="ARBA00004514"/>
    </source>
</evidence>
<keyword evidence="3" id="KW-0963">Cytoplasm</keyword>